<dbReference type="GO" id="GO:0050660">
    <property type="term" value="F:flavin adenine dinucleotide binding"/>
    <property type="evidence" value="ECO:0007669"/>
    <property type="project" value="InterPro"/>
</dbReference>
<dbReference type="PANTHER" id="PTHR43153:SF1">
    <property type="entry name" value="ELECTRON TRANSFER FLAVOPROTEIN SUBUNIT ALPHA, MITOCHONDRIAL"/>
    <property type="match status" value="1"/>
</dbReference>
<comment type="function">
    <text evidence="5">The electron transfer flavoprotein serves as a specific electron acceptor for other dehydrogenases. It transfers the electrons to the main respiratory chain via ETF-ubiquinone oxidoreductase (ETF dehydrogenase).</text>
</comment>
<comment type="cofactor">
    <cofactor evidence="8">
        <name>FAD</name>
        <dbReference type="ChEBI" id="CHEBI:57692"/>
    </cofactor>
    <text evidence="8">Binds 1 FAD per dimer.</text>
</comment>
<dbReference type="SUPFAM" id="SSF52402">
    <property type="entry name" value="Adenine nucleotide alpha hydrolases-like"/>
    <property type="match status" value="1"/>
</dbReference>
<dbReference type="Gene3D" id="3.40.50.1220">
    <property type="entry name" value="TPP-binding domain"/>
    <property type="match status" value="1"/>
</dbReference>
<evidence type="ECO:0000313" key="11">
    <source>
        <dbReference type="Proteomes" id="UP000238589"/>
    </source>
</evidence>
<evidence type="ECO:0000256" key="3">
    <source>
        <dbReference type="ARBA" id="ARBA00022827"/>
    </source>
</evidence>
<evidence type="ECO:0000313" key="10">
    <source>
        <dbReference type="EMBL" id="PRD64347.1"/>
    </source>
</evidence>
<evidence type="ECO:0000256" key="5">
    <source>
        <dbReference type="ARBA" id="ARBA00025649"/>
    </source>
</evidence>
<evidence type="ECO:0000256" key="8">
    <source>
        <dbReference type="PIRSR" id="PIRSR000089-1"/>
    </source>
</evidence>
<gene>
    <name evidence="10" type="ORF">C6P64_15010</name>
</gene>
<dbReference type="Pfam" id="PF00766">
    <property type="entry name" value="ETF_alpha"/>
    <property type="match status" value="1"/>
</dbReference>
<keyword evidence="11" id="KW-1185">Reference proteome</keyword>
<dbReference type="AlphaFoldDB" id="A0A2S9K1U0"/>
<dbReference type="Gene3D" id="3.40.50.620">
    <property type="entry name" value="HUPs"/>
    <property type="match status" value="1"/>
</dbReference>
<feature type="binding site" evidence="8">
    <location>
        <begin position="227"/>
        <end position="228"/>
    </location>
    <ligand>
        <name>FAD</name>
        <dbReference type="ChEBI" id="CHEBI:57692"/>
    </ligand>
</feature>
<dbReference type="SMART" id="SM00893">
    <property type="entry name" value="ETF"/>
    <property type="match status" value="1"/>
</dbReference>
<dbReference type="InterPro" id="IPR001308">
    <property type="entry name" value="ETF_a/FixB"/>
</dbReference>
<dbReference type="PIRSF" id="PIRSF000089">
    <property type="entry name" value="Electra_flavoP_a"/>
    <property type="match status" value="1"/>
</dbReference>
<dbReference type="Pfam" id="PF01012">
    <property type="entry name" value="ETF"/>
    <property type="match status" value="1"/>
</dbReference>
<feature type="binding site" evidence="8">
    <location>
        <begin position="241"/>
        <end position="245"/>
    </location>
    <ligand>
        <name>FAD</name>
        <dbReference type="ChEBI" id="CHEBI:57692"/>
    </ligand>
</feature>
<protein>
    <recommendedName>
        <fullName evidence="6">Electron transfer flavoprotein subunit alpha</fullName>
    </recommendedName>
    <alternativeName>
        <fullName evidence="7">Electron transfer flavoprotein large subunit</fullName>
    </alternativeName>
</protein>
<comment type="caution">
    <text evidence="10">The sequence shown here is derived from an EMBL/GenBank/DDBJ whole genome shotgun (WGS) entry which is preliminary data.</text>
</comment>
<keyword evidence="2" id="KW-0285">Flavoprotein</keyword>
<dbReference type="InterPro" id="IPR014729">
    <property type="entry name" value="Rossmann-like_a/b/a_fold"/>
</dbReference>
<feature type="domain" description="Electron transfer flavoprotein alpha/beta-subunit N-terminal" evidence="9">
    <location>
        <begin position="3"/>
        <end position="182"/>
    </location>
</feature>
<accession>A0A2S9K1U0</accession>
<evidence type="ECO:0000256" key="2">
    <source>
        <dbReference type="ARBA" id="ARBA00022630"/>
    </source>
</evidence>
<dbReference type="PANTHER" id="PTHR43153">
    <property type="entry name" value="ELECTRON TRANSFER FLAVOPROTEIN ALPHA"/>
    <property type="match status" value="1"/>
</dbReference>
<proteinExistence type="inferred from homology"/>
<dbReference type="InterPro" id="IPR014730">
    <property type="entry name" value="ETF_a/b_N"/>
</dbReference>
<organism evidence="10 11">
    <name type="scientific">Malikia granosa</name>
    <dbReference type="NCBI Taxonomy" id="263067"/>
    <lineage>
        <taxon>Bacteria</taxon>
        <taxon>Pseudomonadati</taxon>
        <taxon>Pseudomonadota</taxon>
        <taxon>Betaproteobacteria</taxon>
        <taxon>Burkholderiales</taxon>
        <taxon>Comamonadaceae</taxon>
        <taxon>Malikia</taxon>
    </lineage>
</organism>
<dbReference type="EMBL" id="PVLQ01000073">
    <property type="protein sequence ID" value="PRD64347.1"/>
    <property type="molecule type" value="Genomic_DNA"/>
</dbReference>
<feature type="binding site" evidence="8">
    <location>
        <position position="202"/>
    </location>
    <ligand>
        <name>FAD</name>
        <dbReference type="ChEBI" id="CHEBI:57692"/>
    </ligand>
</feature>
<dbReference type="OrthoDB" id="8682674at2"/>
<feature type="binding site" evidence="8">
    <location>
        <begin position="258"/>
        <end position="265"/>
    </location>
    <ligand>
        <name>FAD</name>
        <dbReference type="ChEBI" id="CHEBI:57692"/>
    </ligand>
</feature>
<keyword evidence="3 8" id="KW-0274">FAD</keyword>
<sequence length="316" mass="32171">MTTLVIAEHDGTQLDPSTLNLLGAALQIGAPVHLLLLGQGAAAVAQAAATLAGVSQVLLAPHPQWDQPSAETLALQLEALMPDYDILLAAHRMLYRGALPRAAARLQAAYLSDVVAIEAGPRFLRPLYAGSVLACVEAQAAKTLLTLRPAAHAPAAGMQPACPVLTLDSVSADGRSQLESREAMDSGRPDLSRARVVVAAGRGVGAREHMALVEQLADHLGAAVGASRAAVDAGFAPNAIQVGQTGKTVAPDVYFAFGISGAIQHLAGIKDAGVIVAVNKDPDAPIFSVADVGLVGDLFEVLPALSAGLPRAATGA</sequence>
<dbReference type="GO" id="GO:0033539">
    <property type="term" value="P:fatty acid beta-oxidation using acyl-CoA dehydrogenase"/>
    <property type="evidence" value="ECO:0007669"/>
    <property type="project" value="TreeGrafter"/>
</dbReference>
<dbReference type="SUPFAM" id="SSF52467">
    <property type="entry name" value="DHS-like NAD/FAD-binding domain"/>
    <property type="match status" value="1"/>
</dbReference>
<feature type="binding site" evidence="8">
    <location>
        <position position="279"/>
    </location>
    <ligand>
        <name>FAD</name>
        <dbReference type="ChEBI" id="CHEBI:57692"/>
    </ligand>
</feature>
<comment type="similarity">
    <text evidence="1">Belongs to the ETF alpha-subunit/FixB family.</text>
</comment>
<evidence type="ECO:0000256" key="4">
    <source>
        <dbReference type="ARBA" id="ARBA00022982"/>
    </source>
</evidence>
<name>A0A2S9K1U0_9BURK</name>
<dbReference type="InterPro" id="IPR029035">
    <property type="entry name" value="DHS-like_NAD/FAD-binding_dom"/>
</dbReference>
<evidence type="ECO:0000259" key="9">
    <source>
        <dbReference type="SMART" id="SM00893"/>
    </source>
</evidence>
<evidence type="ECO:0000256" key="6">
    <source>
        <dbReference type="ARBA" id="ARBA00068674"/>
    </source>
</evidence>
<keyword evidence="4" id="KW-0249">Electron transport</keyword>
<keyword evidence="4" id="KW-0813">Transport</keyword>
<dbReference type="InterPro" id="IPR014731">
    <property type="entry name" value="ETF_asu_C"/>
</dbReference>
<reference evidence="10 11" key="1">
    <citation type="submission" date="2018-03" db="EMBL/GenBank/DDBJ databases">
        <title>Comparative genomics illustrates the genes involved in a hyperalkaliphilic mechanisms of Serpentinomonas isolated from highly-alkaline calcium-rich serpentinized springs.</title>
        <authorList>
            <person name="Suzuki S."/>
            <person name="Ishii S."/>
            <person name="Walworth N."/>
            <person name="Bird L."/>
            <person name="Kuenen J.G."/>
            <person name="Nealson K.H."/>
        </authorList>
    </citation>
    <scope>NUCLEOTIDE SEQUENCE [LARGE SCALE GENOMIC DNA]</scope>
    <source>
        <strain evidence="10 11">P1</strain>
    </source>
</reference>
<dbReference type="CDD" id="cd01715">
    <property type="entry name" value="ETF_alpha"/>
    <property type="match status" value="1"/>
</dbReference>
<evidence type="ECO:0000256" key="7">
    <source>
        <dbReference type="ARBA" id="ARBA00079299"/>
    </source>
</evidence>
<dbReference type="RefSeq" id="WP_105749369.1">
    <property type="nucleotide sequence ID" value="NZ_PVLQ01000073.1"/>
</dbReference>
<dbReference type="Proteomes" id="UP000238589">
    <property type="component" value="Unassembled WGS sequence"/>
</dbReference>
<dbReference type="InterPro" id="IPR033947">
    <property type="entry name" value="ETF_alpha_N"/>
</dbReference>
<dbReference type="GO" id="GO:0009055">
    <property type="term" value="F:electron transfer activity"/>
    <property type="evidence" value="ECO:0007669"/>
    <property type="project" value="InterPro"/>
</dbReference>
<evidence type="ECO:0000256" key="1">
    <source>
        <dbReference type="ARBA" id="ARBA00005817"/>
    </source>
</evidence>
<dbReference type="FunFam" id="3.40.50.1220:FF:000001">
    <property type="entry name" value="Electron transfer flavoprotein, alpha subunit"/>
    <property type="match status" value="1"/>
</dbReference>